<name>E6LL02_9FIRM</name>
<dbReference type="PANTHER" id="PTHR47372:SF11">
    <property type="entry name" value="RE19971P"/>
    <property type="match status" value="1"/>
</dbReference>
<evidence type="ECO:0000313" key="2">
    <source>
        <dbReference type="EMBL" id="EFU77461.1"/>
    </source>
</evidence>
<comment type="caution">
    <text evidence="2">The sequence shown here is derived from an EMBL/GenBank/DDBJ whole genome shotgun (WGS) entry which is preliminary data.</text>
</comment>
<evidence type="ECO:0000313" key="3">
    <source>
        <dbReference type="Proteomes" id="UP000003434"/>
    </source>
</evidence>
<evidence type="ECO:0000256" key="1">
    <source>
        <dbReference type="SAM" id="MobiDB-lite"/>
    </source>
</evidence>
<dbReference type="Gene3D" id="1.20.120.20">
    <property type="entry name" value="Apolipoprotein"/>
    <property type="match status" value="1"/>
</dbReference>
<dbReference type="RefSeq" id="WP_008750407.1">
    <property type="nucleotide sequence ID" value="NZ_GL622296.1"/>
</dbReference>
<dbReference type="HOGENOM" id="CLU_1553273_0_0_9"/>
<reference evidence="2 3" key="1">
    <citation type="submission" date="2010-12" db="EMBL/GenBank/DDBJ databases">
        <authorList>
            <person name="Muzny D."/>
            <person name="Qin X."/>
            <person name="Deng J."/>
            <person name="Jiang H."/>
            <person name="Liu Y."/>
            <person name="Qu J."/>
            <person name="Song X.-Z."/>
            <person name="Zhang L."/>
            <person name="Thornton R."/>
            <person name="Coyle M."/>
            <person name="Francisco L."/>
            <person name="Jackson L."/>
            <person name="Javaid M."/>
            <person name="Korchina V."/>
            <person name="Kovar C."/>
            <person name="Mata R."/>
            <person name="Mathew T."/>
            <person name="Ngo R."/>
            <person name="Nguyen L."/>
            <person name="Nguyen N."/>
            <person name="Okwuonu G."/>
            <person name="Ongeri F."/>
            <person name="Pham C."/>
            <person name="Simmons D."/>
            <person name="Wilczek-Boney K."/>
            <person name="Hale W."/>
            <person name="Jakkamsetti A."/>
            <person name="Pham P."/>
            <person name="Ruth R."/>
            <person name="San Lucas F."/>
            <person name="Warren J."/>
            <person name="Zhang J."/>
            <person name="Zhao Z."/>
            <person name="Zhou C."/>
            <person name="Zhu D."/>
            <person name="Lee S."/>
            <person name="Bess C."/>
            <person name="Blankenburg K."/>
            <person name="Forbes L."/>
            <person name="Fu Q."/>
            <person name="Gubbala S."/>
            <person name="Hirani K."/>
            <person name="Jayaseelan J.C."/>
            <person name="Lara F."/>
            <person name="Munidasa M."/>
            <person name="Palculict T."/>
            <person name="Patil S."/>
            <person name="Pu L.-L."/>
            <person name="Saada N."/>
            <person name="Tang L."/>
            <person name="Weissenberger G."/>
            <person name="Zhu Y."/>
            <person name="Hemphill L."/>
            <person name="Shang Y."/>
            <person name="Youmans B."/>
            <person name="Ayvaz T."/>
            <person name="Ross M."/>
            <person name="Santibanez J."/>
            <person name="Aqrawi P."/>
            <person name="Gross S."/>
            <person name="Joshi V."/>
            <person name="Fowler G."/>
            <person name="Nazareth L."/>
            <person name="Reid J."/>
            <person name="Worley K."/>
            <person name="Petrosino J."/>
            <person name="Highlander S."/>
            <person name="Gibbs R."/>
        </authorList>
    </citation>
    <scope>NUCLEOTIDE SEQUENCE [LARGE SCALE GENOMIC DNA]</scope>
    <source>
        <strain evidence="2 3">DSM 3986</strain>
    </source>
</reference>
<accession>E6LL02</accession>
<dbReference type="eggNOG" id="ENOG5033A9E">
    <property type="taxonomic scope" value="Bacteria"/>
</dbReference>
<organism evidence="2 3">
    <name type="scientific">Lachnoanaerobaculum saburreum DSM 3986</name>
    <dbReference type="NCBI Taxonomy" id="887325"/>
    <lineage>
        <taxon>Bacteria</taxon>
        <taxon>Bacillati</taxon>
        <taxon>Bacillota</taxon>
        <taxon>Clostridia</taxon>
        <taxon>Lachnospirales</taxon>
        <taxon>Lachnospiraceae</taxon>
        <taxon>Lachnoanaerobaculum</taxon>
    </lineage>
</organism>
<sequence length="183" mass="20138">MGFLDQLGDVAKSISKSAGDFAKQVGDKTNDALEINKLNTKISAENAEIEKEKKKLSDALFERFSRGEDIPQEVKEFCENIKSHLINIDGFKEEIEKVKAAAAERANNLKEEAQDKVDDLKDAVSDVKDKAQDIADNVKDAAQDKADEVKDAVSDTVEEVKDHAEDAKDAVSDAVENVKEDNN</sequence>
<evidence type="ECO:0008006" key="4">
    <source>
        <dbReference type="Google" id="ProtNLM"/>
    </source>
</evidence>
<proteinExistence type="predicted"/>
<protein>
    <recommendedName>
        <fullName evidence="4">Late embryogenesis abundant protein</fullName>
    </recommendedName>
</protein>
<feature type="region of interest" description="Disordered" evidence="1">
    <location>
        <begin position="128"/>
        <end position="183"/>
    </location>
</feature>
<dbReference type="PANTHER" id="PTHR47372">
    <property type="entry name" value="DAUER UP-REGULATED-RELATED"/>
    <property type="match status" value="1"/>
</dbReference>
<dbReference type="SUPFAM" id="SSF58113">
    <property type="entry name" value="Apolipoprotein A-I"/>
    <property type="match status" value="1"/>
</dbReference>
<dbReference type="AlphaFoldDB" id="E6LL02"/>
<gene>
    <name evidence="2" type="ORF">HMPREF0381_0637</name>
</gene>
<dbReference type="EMBL" id="AEPW01000016">
    <property type="protein sequence ID" value="EFU77461.1"/>
    <property type="molecule type" value="Genomic_DNA"/>
</dbReference>
<dbReference type="Proteomes" id="UP000003434">
    <property type="component" value="Unassembled WGS sequence"/>
</dbReference>